<gene>
    <name evidence="2" type="ORF">SAMN06297251_104114</name>
</gene>
<evidence type="ECO:0000313" key="2">
    <source>
        <dbReference type="EMBL" id="SMC58946.1"/>
    </source>
</evidence>
<dbReference type="STRING" id="937218.SAMN06297251_104114"/>
<name>A0A1W2AE52_9HYPH</name>
<dbReference type="OrthoDB" id="9804637at2"/>
<reference evidence="2 3" key="1">
    <citation type="submission" date="2017-04" db="EMBL/GenBank/DDBJ databases">
        <authorList>
            <person name="Afonso C.L."/>
            <person name="Miller P.J."/>
            <person name="Scott M.A."/>
            <person name="Spackman E."/>
            <person name="Goraichik I."/>
            <person name="Dimitrov K.M."/>
            <person name="Suarez D.L."/>
            <person name="Swayne D.E."/>
        </authorList>
    </citation>
    <scope>NUCLEOTIDE SEQUENCE [LARGE SCALE GENOMIC DNA]</scope>
    <source>
        <strain evidence="2 3">CGMCC 1.10972</strain>
    </source>
</reference>
<keyword evidence="1" id="KW-0812">Transmembrane</keyword>
<evidence type="ECO:0000313" key="3">
    <source>
        <dbReference type="Proteomes" id="UP000192656"/>
    </source>
</evidence>
<dbReference type="Pfam" id="PF07330">
    <property type="entry name" value="DUF1467"/>
    <property type="match status" value="1"/>
</dbReference>
<feature type="transmembrane region" description="Helical" evidence="1">
    <location>
        <begin position="48"/>
        <end position="69"/>
    </location>
</feature>
<dbReference type="InterPro" id="IPR009935">
    <property type="entry name" value="DUF1467"/>
</dbReference>
<organism evidence="2 3">
    <name type="scientific">Fulvimarina manganoxydans</name>
    <dbReference type="NCBI Taxonomy" id="937218"/>
    <lineage>
        <taxon>Bacteria</taxon>
        <taxon>Pseudomonadati</taxon>
        <taxon>Pseudomonadota</taxon>
        <taxon>Alphaproteobacteria</taxon>
        <taxon>Hyphomicrobiales</taxon>
        <taxon>Aurantimonadaceae</taxon>
        <taxon>Fulvimarina</taxon>
    </lineage>
</organism>
<dbReference type="RefSeq" id="WP_084409247.1">
    <property type="nucleotide sequence ID" value="NZ_FWXR01000004.1"/>
</dbReference>
<dbReference type="Proteomes" id="UP000192656">
    <property type="component" value="Unassembled WGS sequence"/>
</dbReference>
<dbReference type="AlphaFoldDB" id="A0A1W2AE52"/>
<sequence length="87" mass="9645">MGIISAIAVFFVIWWTVLFVVLPFGMRVPENEELRLGTQEGTPTNPRIGRMALITTLISIIVFVTYYVMTQVVGFGLDDIPSIIPGT</sequence>
<accession>A0A1W2AE52</accession>
<keyword evidence="1" id="KW-1133">Transmembrane helix</keyword>
<keyword evidence="1" id="KW-0472">Membrane</keyword>
<proteinExistence type="predicted"/>
<feature type="transmembrane region" description="Helical" evidence="1">
    <location>
        <begin position="6"/>
        <end position="28"/>
    </location>
</feature>
<dbReference type="EMBL" id="FWXR01000004">
    <property type="protein sequence ID" value="SMC58946.1"/>
    <property type="molecule type" value="Genomic_DNA"/>
</dbReference>
<keyword evidence="3" id="KW-1185">Reference proteome</keyword>
<evidence type="ECO:0000256" key="1">
    <source>
        <dbReference type="SAM" id="Phobius"/>
    </source>
</evidence>
<protein>
    <submittedName>
        <fullName evidence="2">Predicted secreted protein</fullName>
    </submittedName>
</protein>